<keyword evidence="2" id="KW-1185">Reference proteome</keyword>
<dbReference type="EMBL" id="CAJVAF010000148">
    <property type="protein sequence ID" value="CAG7591025.1"/>
    <property type="molecule type" value="Genomic_DNA"/>
</dbReference>
<gene>
    <name evidence="1" type="ORF">MHYMCMPASI_00380</name>
</gene>
<comment type="caution">
    <text evidence="1">The sequence shown here is derived from an EMBL/GenBank/DDBJ whole genome shotgun (WGS) entry which is preliminary data.</text>
</comment>
<evidence type="ECO:0000313" key="2">
    <source>
        <dbReference type="Proteomes" id="UP000837675"/>
    </source>
</evidence>
<accession>A0A8S4C0N1</accession>
<sequence>MAKYLKSRSYCGKELLAAKKAHIMFSGKDFAYLLQEKEVLNQFRQAI</sequence>
<dbReference type="AlphaFoldDB" id="A0A8S4C0N1"/>
<name>A0A8S4C0N1_9ACAR</name>
<reference evidence="1" key="1">
    <citation type="submission" date="2021-06" db="EMBL/GenBank/DDBJ databases">
        <authorList>
            <person name="Nardi T."/>
            <person name="Nardi T."/>
        </authorList>
    </citation>
    <scope>NUCLEOTIDE SEQUENCE</scope>
</reference>
<protein>
    <submittedName>
        <fullName evidence="1">Uncharacterized protein</fullName>
    </submittedName>
</protein>
<organism evidence="1 2">
    <name type="scientific">Hyalomma marginatum</name>
    <dbReference type="NCBI Taxonomy" id="34627"/>
    <lineage>
        <taxon>Eukaryota</taxon>
        <taxon>Metazoa</taxon>
        <taxon>Ecdysozoa</taxon>
        <taxon>Arthropoda</taxon>
        <taxon>Chelicerata</taxon>
        <taxon>Arachnida</taxon>
        <taxon>Acari</taxon>
        <taxon>Parasitiformes</taxon>
        <taxon>Ixodida</taxon>
        <taxon>Ixodoidea</taxon>
        <taxon>Ixodidae</taxon>
        <taxon>Hyalomminae</taxon>
        <taxon>Hyalomma</taxon>
    </lineage>
</organism>
<evidence type="ECO:0000313" key="1">
    <source>
        <dbReference type="EMBL" id="CAG7591025.1"/>
    </source>
</evidence>
<proteinExistence type="predicted"/>
<dbReference type="Proteomes" id="UP000837675">
    <property type="component" value="Unassembled WGS sequence"/>
</dbReference>